<reference evidence="1" key="1">
    <citation type="submission" date="2018-05" db="EMBL/GenBank/DDBJ databases">
        <authorList>
            <person name="Lanie J.A."/>
            <person name="Ng W.-L."/>
            <person name="Kazmierczak K.M."/>
            <person name="Andrzejewski T.M."/>
            <person name="Davidsen T.M."/>
            <person name="Wayne K.J."/>
            <person name="Tettelin H."/>
            <person name="Glass J.I."/>
            <person name="Rusch D."/>
            <person name="Podicherti R."/>
            <person name="Tsui H.-C.T."/>
            <person name="Winkler M.E."/>
        </authorList>
    </citation>
    <scope>NUCLEOTIDE SEQUENCE</scope>
</reference>
<sequence length="153" mass="17333">MKNNILLIEPGYKNKYPPIGLMKIASYHGEYGKGDYVKFIKGEEDKSVLDVVWDRIYVTSLFSFEWKNISKSIDFALEAAGGQASKVFAGGIAVSLMQEAFINETKWRGIRFIKGLLKEAPAKSLQLDEFEEELYSDDYGSNIEDLIPDYSIL</sequence>
<organism evidence="1">
    <name type="scientific">marine metagenome</name>
    <dbReference type="NCBI Taxonomy" id="408172"/>
    <lineage>
        <taxon>unclassified sequences</taxon>
        <taxon>metagenomes</taxon>
        <taxon>ecological metagenomes</taxon>
    </lineage>
</organism>
<feature type="non-terminal residue" evidence="1">
    <location>
        <position position="153"/>
    </location>
</feature>
<proteinExistence type="predicted"/>
<evidence type="ECO:0000313" key="1">
    <source>
        <dbReference type="EMBL" id="SVD87515.1"/>
    </source>
</evidence>
<name>A0A382YXG4_9ZZZZ</name>
<dbReference type="AlphaFoldDB" id="A0A382YXG4"/>
<gene>
    <name evidence="1" type="ORF">METZ01_LOCUS440369</name>
</gene>
<protein>
    <submittedName>
        <fullName evidence="1">Uncharacterized protein</fullName>
    </submittedName>
</protein>
<dbReference type="EMBL" id="UINC01179038">
    <property type="protein sequence ID" value="SVD87515.1"/>
    <property type="molecule type" value="Genomic_DNA"/>
</dbReference>
<accession>A0A382YXG4</accession>